<dbReference type="Pfam" id="PF21391">
    <property type="entry name" value="tyr_de_CO2_C"/>
    <property type="match status" value="1"/>
</dbReference>
<keyword evidence="3" id="KW-0456">Lyase</keyword>
<name>A0A2Z6QH57_9GLOM</name>
<dbReference type="Proteomes" id="UP000247702">
    <property type="component" value="Unassembled WGS sequence"/>
</dbReference>
<comment type="cofactor">
    <cofactor evidence="1 4">
        <name>pyridoxal 5'-phosphate</name>
        <dbReference type="ChEBI" id="CHEBI:597326"/>
    </cofactor>
</comment>
<accession>A0A2Z6QH57</accession>
<sequence>MNDPFGPENNVIASWFYGPHAENYAWIRKFYKNIIDQQKDASQGYFPNDPQFITDQMKKSDEYMNNMKYLEEQLKLLSEKLAQKTTPFWSPRYMGHMSMEPTLPSNVGYMAALPYNQNNVAIESSPLTTWLEIFAGKQLCEMLGFNVQWDPREDEGENGDKNLKKMPTILPIQGWGHITCDGSVANLESIWYRPQAILLRFLIFIIQTARNLKFYPLSLRLAIDNGSLSFIGPSFKVKLANSKVKLFKDCSTWELLNLKPKTILDIPDRMSREYGIPPEFMQNALSDYTIQTVGKKFLENEFGIEKPILYLVSTTMHYSWPKGCAITGIGSKNLRPVPVDNDARMNTLELEKFLEQCVKDKQAIYAVVAIMGSTEHGACDPLDDIINLRKKYESQHGLSFVIHADAAWGGYFRSMLVKPLIGPKFKSRLKGHEENRDSFVPTLALKSYTAKHLDSLKHCDSVTVDPHKSGYVPYPAGSICYRNRHMRYLNTWKSPVTVRPKEEESIGIYGVEGSKSAAAAVATWFSHDVIGLHQKGYGLLLGQATFSSIKLYCHWATMSTNDDDFIVTPFNMLPAEKCFPPNLEEIEKQKQLIRSLIVEKCNHEIVESNQAKELIKELGSDLMINTFACNFKLKVKENGKEVLKVNEDINEANYLNRRLYEEFSLTSSEDTNKNKFLILTSTQFKQENYGDCLKNFKNRLGLKGNQDLYVLINVAMTPWATESKFLSELTDKFKSKLQDFVKLSAIRNTVEPDKHAFVIQGTDKLYFTHLPMFQMENHRQQVIFTADLPQKAKEEYEKARKKNPSHVYFLGNKNKMTLEDIACDGHSFEGVIYKGFDSNEEPTLLIENFIITNVKVLKKRHLAAEFQDANYPKDRMPFYIYGINQQLHIDHILLKNPSIQLSADCVELKLTHGNLREKGVIVHITDLYENAMQPFPEIERHGCSFFFQEGREFNVELYEDPVPDPNQSGPGLDDVNIDDPFAKERLVKDGKIKGRPLDEPFNKYYYDVFEKEKEAHWYENTIEENMIEENTTEGNEGKMIEEKMLGVENSIFWSDALETRLCELYLRDDIVDIFWGHPFNEQHPKGNSTNWNIYVVTRGLHHPYSKKERITDDQVIHFIAEAAKFVIPSDPLPCLIKIPQDLKEKFNEALDNELGLPFREKHYNLVGIGTGYKQVRGEFTETPAIIFYVRQKGILRRGCGGVFPKQICGYPTDVVEACVAIPCAGLGIENCRRYQENVKLGSSIGIGSNDSQNTTGTLSAIAYENKSPNRIGIVSCEHVLRFSEEEKITIVYQPSYKDYLLEPRRKLEELRKSLREFEENEYINDIDEMQRKLNLAESQDSTLATYVKGMRENFLSQVDNKKYGIDAGFCVFDNESRKLCSKNFPILSEYFKNAGFSNCLEGIYTYNELKNFSYDSTRVFKIGRTTGLTIGELLPTEQAIACNLTNESIKIAKHLAMEKHIPCYSNTDQNIFVGYMKSRIDSEICQKRNKCYPIKWFDRQLAFKFEPGEFEHGDSGASVLDEKGKALGILHAKWTISYQTYSIASPYYAILEALDISIKLSSDPINLDSSH</sequence>
<dbReference type="InterPro" id="IPR050477">
    <property type="entry name" value="GrpII_AminoAcid_Decarb"/>
</dbReference>
<dbReference type="GO" id="GO:0030170">
    <property type="term" value="F:pyridoxal phosphate binding"/>
    <property type="evidence" value="ECO:0007669"/>
    <property type="project" value="InterPro"/>
</dbReference>
<dbReference type="Gene3D" id="3.40.640.10">
    <property type="entry name" value="Type I PLP-dependent aspartate aminotransferase-like (Major domain)"/>
    <property type="match status" value="1"/>
</dbReference>
<dbReference type="InterPro" id="IPR049373">
    <property type="entry name" value="TyrDC_C"/>
</dbReference>
<feature type="modified residue" description="N6-(pyridoxal phosphate)lysine" evidence="4">
    <location>
        <position position="468"/>
    </location>
</feature>
<keyword evidence="2 4" id="KW-0663">Pyridoxal phosphate</keyword>
<organism evidence="7 8">
    <name type="scientific">Rhizophagus clarus</name>
    <dbReference type="NCBI Taxonomy" id="94130"/>
    <lineage>
        <taxon>Eukaryota</taxon>
        <taxon>Fungi</taxon>
        <taxon>Fungi incertae sedis</taxon>
        <taxon>Mucoromycota</taxon>
        <taxon>Glomeromycotina</taxon>
        <taxon>Glomeromycetes</taxon>
        <taxon>Glomerales</taxon>
        <taxon>Glomeraceae</taxon>
        <taxon>Rhizophagus</taxon>
    </lineage>
</organism>
<keyword evidence="8" id="KW-1185">Reference proteome</keyword>
<feature type="coiled-coil region" evidence="5">
    <location>
        <begin position="1300"/>
        <end position="1339"/>
    </location>
</feature>
<proteinExistence type="predicted"/>
<gene>
    <name evidence="7" type="ORF">RclHR1_10780004</name>
</gene>
<evidence type="ECO:0000256" key="5">
    <source>
        <dbReference type="SAM" id="Coils"/>
    </source>
</evidence>
<feature type="domain" description="L-tyrosine decarboxylase C-terminal" evidence="6">
    <location>
        <begin position="645"/>
        <end position="739"/>
    </location>
</feature>
<evidence type="ECO:0000313" key="7">
    <source>
        <dbReference type="EMBL" id="GBB84134.1"/>
    </source>
</evidence>
<evidence type="ECO:0000313" key="8">
    <source>
        <dbReference type="Proteomes" id="UP000247702"/>
    </source>
</evidence>
<evidence type="ECO:0000256" key="3">
    <source>
        <dbReference type="ARBA" id="ARBA00023239"/>
    </source>
</evidence>
<dbReference type="PANTHER" id="PTHR42735">
    <property type="match status" value="1"/>
</dbReference>
<evidence type="ECO:0000256" key="4">
    <source>
        <dbReference type="PIRSR" id="PIRSR602129-50"/>
    </source>
</evidence>
<comment type="caution">
    <text evidence="7">The sequence shown here is derived from an EMBL/GenBank/DDBJ whole genome shotgun (WGS) entry which is preliminary data.</text>
</comment>
<dbReference type="EMBL" id="BEXD01000089">
    <property type="protein sequence ID" value="GBB84134.1"/>
    <property type="molecule type" value="Genomic_DNA"/>
</dbReference>
<dbReference type="InterPro" id="IPR002129">
    <property type="entry name" value="PyrdxlP-dep_de-COase"/>
</dbReference>
<dbReference type="SUPFAM" id="SSF53383">
    <property type="entry name" value="PLP-dependent transferases"/>
    <property type="match status" value="1"/>
</dbReference>
<dbReference type="PANTHER" id="PTHR42735:SF4">
    <property type="entry name" value="PYRIDOXAL PHOSPHATE-DEPENDENT DECARBOXYLASE FAMILY PROTEIN"/>
    <property type="match status" value="1"/>
</dbReference>
<dbReference type="GO" id="GO:0019752">
    <property type="term" value="P:carboxylic acid metabolic process"/>
    <property type="evidence" value="ECO:0007669"/>
    <property type="project" value="InterPro"/>
</dbReference>
<dbReference type="InterPro" id="IPR015421">
    <property type="entry name" value="PyrdxlP-dep_Trfase_major"/>
</dbReference>
<dbReference type="InterPro" id="IPR015424">
    <property type="entry name" value="PyrdxlP-dep_Trfase"/>
</dbReference>
<reference evidence="7 8" key="1">
    <citation type="submission" date="2017-11" db="EMBL/GenBank/DDBJ databases">
        <title>The genome of Rhizophagus clarus HR1 reveals common genetic basis of auxotrophy among arbuscular mycorrhizal fungi.</title>
        <authorList>
            <person name="Kobayashi Y."/>
        </authorList>
    </citation>
    <scope>NUCLEOTIDE SEQUENCE [LARGE SCALE GENOMIC DNA]</scope>
    <source>
        <strain evidence="7 8">HR1</strain>
    </source>
</reference>
<protein>
    <recommendedName>
        <fullName evidence="6">L-tyrosine decarboxylase C-terminal domain-containing protein</fullName>
    </recommendedName>
</protein>
<evidence type="ECO:0000259" key="6">
    <source>
        <dbReference type="Pfam" id="PF21391"/>
    </source>
</evidence>
<dbReference type="STRING" id="94130.A0A2Z6QH57"/>
<dbReference type="GO" id="GO:0016830">
    <property type="term" value="F:carbon-carbon lyase activity"/>
    <property type="evidence" value="ECO:0007669"/>
    <property type="project" value="InterPro"/>
</dbReference>
<evidence type="ECO:0000256" key="1">
    <source>
        <dbReference type="ARBA" id="ARBA00001933"/>
    </source>
</evidence>
<evidence type="ECO:0000256" key="2">
    <source>
        <dbReference type="ARBA" id="ARBA00022898"/>
    </source>
</evidence>
<dbReference type="Pfam" id="PF00282">
    <property type="entry name" value="Pyridoxal_deC"/>
    <property type="match status" value="1"/>
</dbReference>
<keyword evidence="5" id="KW-0175">Coiled coil</keyword>